<feature type="transmembrane region" description="Helical" evidence="6">
    <location>
        <begin position="33"/>
        <end position="55"/>
    </location>
</feature>
<name>A0ABV7DNB1_9RHOB</name>
<gene>
    <name evidence="8" type="ORF">ACFOD6_00115</name>
</gene>
<protein>
    <submittedName>
        <fullName evidence="8">EamA family transporter</fullName>
    </submittedName>
</protein>
<accession>A0ABV7DNB1</accession>
<sequence>MLAVVLSLAAAACFALGSLYVDGVSSRVGALQLVRWQMIFACLLTAAAALVLGGWRTVTADGFLWLAASSATGVMIGGLTYIAAIKTLGPRLFALFFTLSAPFALALGFLFRDETISPAQGLGVVLILAGIVLAILGPRGADGIGKMRTLGLGTALGLVTALMQALGNLTARPAMLAGTEPFTAIAIRTFLAVLFFALLLSVPRLRPTAPLALPDARRIGLSALTGMFIGMSLLMAALARGDVGIVTTLSSTTPILILPMVWTVTRRLPGPAAWAGAALAVAGTALISLA</sequence>
<comment type="subcellular location">
    <subcellularLocation>
        <location evidence="1">Membrane</location>
        <topology evidence="1">Multi-pass membrane protein</topology>
    </subcellularLocation>
</comment>
<evidence type="ECO:0000256" key="5">
    <source>
        <dbReference type="ARBA" id="ARBA00023136"/>
    </source>
</evidence>
<feature type="transmembrane region" description="Helical" evidence="6">
    <location>
        <begin position="62"/>
        <end position="85"/>
    </location>
</feature>
<feature type="transmembrane region" description="Helical" evidence="6">
    <location>
        <begin position="271"/>
        <end position="289"/>
    </location>
</feature>
<evidence type="ECO:0000313" key="8">
    <source>
        <dbReference type="EMBL" id="MFC3084437.1"/>
    </source>
</evidence>
<feature type="transmembrane region" description="Helical" evidence="6">
    <location>
        <begin position="181"/>
        <end position="199"/>
    </location>
</feature>
<evidence type="ECO:0000256" key="2">
    <source>
        <dbReference type="ARBA" id="ARBA00007362"/>
    </source>
</evidence>
<evidence type="ECO:0000256" key="4">
    <source>
        <dbReference type="ARBA" id="ARBA00022989"/>
    </source>
</evidence>
<feature type="transmembrane region" description="Helical" evidence="6">
    <location>
        <begin position="245"/>
        <end position="265"/>
    </location>
</feature>
<feature type="domain" description="EamA" evidence="7">
    <location>
        <begin position="2"/>
        <end position="135"/>
    </location>
</feature>
<feature type="transmembrane region" description="Helical" evidence="6">
    <location>
        <begin position="91"/>
        <end position="111"/>
    </location>
</feature>
<comment type="similarity">
    <text evidence="2">Belongs to the EamA transporter family.</text>
</comment>
<evidence type="ECO:0000256" key="6">
    <source>
        <dbReference type="SAM" id="Phobius"/>
    </source>
</evidence>
<dbReference type="PANTHER" id="PTHR32322">
    <property type="entry name" value="INNER MEMBRANE TRANSPORTER"/>
    <property type="match status" value="1"/>
</dbReference>
<dbReference type="Proteomes" id="UP001595445">
    <property type="component" value="Unassembled WGS sequence"/>
</dbReference>
<feature type="transmembrane region" description="Helical" evidence="6">
    <location>
        <begin position="149"/>
        <end position="169"/>
    </location>
</feature>
<organism evidence="8 9">
    <name type="scientific">Tabrizicola soli</name>
    <dbReference type="NCBI Taxonomy" id="2185115"/>
    <lineage>
        <taxon>Bacteria</taxon>
        <taxon>Pseudomonadati</taxon>
        <taxon>Pseudomonadota</taxon>
        <taxon>Alphaproteobacteria</taxon>
        <taxon>Rhodobacterales</taxon>
        <taxon>Paracoccaceae</taxon>
        <taxon>Tabrizicola</taxon>
    </lineage>
</organism>
<dbReference type="SUPFAM" id="SSF103481">
    <property type="entry name" value="Multidrug resistance efflux transporter EmrE"/>
    <property type="match status" value="2"/>
</dbReference>
<keyword evidence="9" id="KW-1185">Reference proteome</keyword>
<keyword evidence="4 6" id="KW-1133">Transmembrane helix</keyword>
<proteinExistence type="inferred from homology"/>
<comment type="caution">
    <text evidence="8">The sequence shown here is derived from an EMBL/GenBank/DDBJ whole genome shotgun (WGS) entry which is preliminary data.</text>
</comment>
<feature type="transmembrane region" description="Helical" evidence="6">
    <location>
        <begin position="118"/>
        <end position="137"/>
    </location>
</feature>
<feature type="domain" description="EamA" evidence="7">
    <location>
        <begin position="153"/>
        <end position="288"/>
    </location>
</feature>
<dbReference type="InterPro" id="IPR000620">
    <property type="entry name" value="EamA_dom"/>
</dbReference>
<dbReference type="InterPro" id="IPR050638">
    <property type="entry name" value="AA-Vitamin_Transporters"/>
</dbReference>
<feature type="transmembrane region" description="Helical" evidence="6">
    <location>
        <begin position="219"/>
        <end position="238"/>
    </location>
</feature>
<dbReference type="RefSeq" id="WP_197642418.1">
    <property type="nucleotide sequence ID" value="NZ_JAEACP010000004.1"/>
</dbReference>
<evidence type="ECO:0000313" key="9">
    <source>
        <dbReference type="Proteomes" id="UP001595445"/>
    </source>
</evidence>
<keyword evidence="3 6" id="KW-0812">Transmembrane</keyword>
<evidence type="ECO:0000256" key="1">
    <source>
        <dbReference type="ARBA" id="ARBA00004141"/>
    </source>
</evidence>
<dbReference type="PANTHER" id="PTHR32322:SF2">
    <property type="entry name" value="EAMA DOMAIN-CONTAINING PROTEIN"/>
    <property type="match status" value="1"/>
</dbReference>
<keyword evidence="5 6" id="KW-0472">Membrane</keyword>
<evidence type="ECO:0000259" key="7">
    <source>
        <dbReference type="Pfam" id="PF00892"/>
    </source>
</evidence>
<dbReference type="EMBL" id="JBHRSM010000001">
    <property type="protein sequence ID" value="MFC3084437.1"/>
    <property type="molecule type" value="Genomic_DNA"/>
</dbReference>
<dbReference type="InterPro" id="IPR037185">
    <property type="entry name" value="EmrE-like"/>
</dbReference>
<reference evidence="9" key="1">
    <citation type="journal article" date="2019" name="Int. J. Syst. Evol. Microbiol.">
        <title>The Global Catalogue of Microorganisms (GCM) 10K type strain sequencing project: providing services to taxonomists for standard genome sequencing and annotation.</title>
        <authorList>
            <consortium name="The Broad Institute Genomics Platform"/>
            <consortium name="The Broad Institute Genome Sequencing Center for Infectious Disease"/>
            <person name="Wu L."/>
            <person name="Ma J."/>
        </authorList>
    </citation>
    <scope>NUCLEOTIDE SEQUENCE [LARGE SCALE GENOMIC DNA]</scope>
    <source>
        <strain evidence="9">KCTC 62102</strain>
    </source>
</reference>
<evidence type="ECO:0000256" key="3">
    <source>
        <dbReference type="ARBA" id="ARBA00022692"/>
    </source>
</evidence>
<dbReference type="Pfam" id="PF00892">
    <property type="entry name" value="EamA"/>
    <property type="match status" value="2"/>
</dbReference>